<dbReference type="GO" id="GO:0004519">
    <property type="term" value="F:endonuclease activity"/>
    <property type="evidence" value="ECO:0007669"/>
    <property type="project" value="UniProtKB-KW"/>
</dbReference>
<keyword evidence="1" id="KW-0540">Nuclease</keyword>
<feature type="region of interest" description="Disordered" evidence="11">
    <location>
        <begin position="1"/>
        <end position="41"/>
    </location>
</feature>
<feature type="compositionally biased region" description="Polar residues" evidence="11">
    <location>
        <begin position="1"/>
        <end position="22"/>
    </location>
</feature>
<dbReference type="PANTHER" id="PTHR42648:SF11">
    <property type="entry name" value="TRANSPOSON TY4-P GAG-POL POLYPROTEIN"/>
    <property type="match status" value="1"/>
</dbReference>
<proteinExistence type="predicted"/>
<keyword evidence="5" id="KW-0460">Magnesium</keyword>
<feature type="non-terminal residue" evidence="13">
    <location>
        <position position="1"/>
    </location>
</feature>
<evidence type="ECO:0000256" key="3">
    <source>
        <dbReference type="ARBA" id="ARBA00022759"/>
    </source>
</evidence>
<dbReference type="GO" id="GO:0046872">
    <property type="term" value="F:metal ion binding"/>
    <property type="evidence" value="ECO:0007669"/>
    <property type="project" value="UniProtKB-KW"/>
</dbReference>
<keyword evidence="3" id="KW-0255">Endonuclease</keyword>
<evidence type="ECO:0000259" key="12">
    <source>
        <dbReference type="Pfam" id="PF07727"/>
    </source>
</evidence>
<keyword evidence="8" id="KW-0239">DNA-directed DNA polymerase</keyword>
<evidence type="ECO:0000256" key="7">
    <source>
        <dbReference type="ARBA" id="ARBA00022918"/>
    </source>
</evidence>
<keyword evidence="8" id="KW-0548">Nucleotidyltransferase</keyword>
<protein>
    <recommendedName>
        <fullName evidence="12">Reverse transcriptase Ty1/copia-type domain-containing protein</fullName>
    </recommendedName>
</protein>
<dbReference type="GO" id="GO:0006310">
    <property type="term" value="P:DNA recombination"/>
    <property type="evidence" value="ECO:0007669"/>
    <property type="project" value="UniProtKB-KW"/>
</dbReference>
<feature type="domain" description="Reverse transcriptase Ty1/copia-type" evidence="12">
    <location>
        <begin position="479"/>
        <end position="546"/>
    </location>
</feature>
<dbReference type="InterPro" id="IPR036397">
    <property type="entry name" value="RNaseH_sf"/>
</dbReference>
<name>A0A699I8H9_TANCI</name>
<keyword evidence="2" id="KW-0479">Metal-binding</keyword>
<dbReference type="InterPro" id="IPR013103">
    <property type="entry name" value="RVT_2"/>
</dbReference>
<dbReference type="InterPro" id="IPR039537">
    <property type="entry name" value="Retrotran_Ty1/copia-like"/>
</dbReference>
<evidence type="ECO:0000313" key="13">
    <source>
        <dbReference type="EMBL" id="GEZ33473.1"/>
    </source>
</evidence>
<accession>A0A699I8H9</accession>
<dbReference type="GO" id="GO:0015074">
    <property type="term" value="P:DNA integration"/>
    <property type="evidence" value="ECO:0007669"/>
    <property type="project" value="UniProtKB-KW"/>
</dbReference>
<sequence>KHIPSSGNTPVKTTLLSSARTQSKAKKNKLEDHPRTVRPSLNKKKSVVDIKAISSVTNSKLNVNSDLKCATSHQLRTEFLGTVKFGNDHVVKIMGYSDYKIGNVTISRVYFVEGLGHNLYSVGQFCDSDPEVAFCQHTCFIRNLDGVELLTGSRGNNLYTLSLQDMMAQGLVRGLSMLKFEKDHLCSACAMGKSKKKSYKPKSEDTNQEKLYLLHMDLCGPMRVKSLNGKRYNLVIVDDYSRFTWVKFLRSKDEAPDFIIKFLNIMRRLASLMKHQLHALYSRTAEAVATACYTQNRFIIRLRHGKTPYEIPHNKSSSGPALNEMTPVTISSGLVHKSSSSTPYVPPLRNDWDLLFQPMFDELLNPPPSVDPQAPEVIALIVDVIPLVQADSTDVEEDNIDIEFAHMGNDPLFGVPIPEVTSAQSSSTISPHTIVQPDHQIPQHIGKWTKDHPLDNIISQLSRPIEAMKEELNEFERLEVWELVTRLDKAMVITLKWIYKVKLDEPDGILKNKARLVAHGYRQEEGIDFEESFAPVARLEAISIFLVDSFLCYGCCWVLRIKRRDARGVGLWSDKDGRR</sequence>
<evidence type="ECO:0000256" key="2">
    <source>
        <dbReference type="ARBA" id="ARBA00022723"/>
    </source>
</evidence>
<dbReference type="GO" id="GO:0016787">
    <property type="term" value="F:hydrolase activity"/>
    <property type="evidence" value="ECO:0007669"/>
    <property type="project" value="UniProtKB-KW"/>
</dbReference>
<keyword evidence="6" id="KW-0229">DNA integration</keyword>
<keyword evidence="10" id="KW-0511">Multifunctional enzyme</keyword>
<evidence type="ECO:0000256" key="9">
    <source>
        <dbReference type="ARBA" id="ARBA00023172"/>
    </source>
</evidence>
<comment type="caution">
    <text evidence="13">The sequence shown here is derived from an EMBL/GenBank/DDBJ whole genome shotgun (WGS) entry which is preliminary data.</text>
</comment>
<evidence type="ECO:0000256" key="10">
    <source>
        <dbReference type="ARBA" id="ARBA00023268"/>
    </source>
</evidence>
<evidence type="ECO:0000256" key="11">
    <source>
        <dbReference type="SAM" id="MobiDB-lite"/>
    </source>
</evidence>
<dbReference type="GO" id="GO:0003964">
    <property type="term" value="F:RNA-directed DNA polymerase activity"/>
    <property type="evidence" value="ECO:0007669"/>
    <property type="project" value="UniProtKB-KW"/>
</dbReference>
<dbReference type="PANTHER" id="PTHR42648">
    <property type="entry name" value="TRANSPOSASE, PUTATIVE-RELATED"/>
    <property type="match status" value="1"/>
</dbReference>
<evidence type="ECO:0000256" key="5">
    <source>
        <dbReference type="ARBA" id="ARBA00022842"/>
    </source>
</evidence>
<evidence type="ECO:0000256" key="6">
    <source>
        <dbReference type="ARBA" id="ARBA00022908"/>
    </source>
</evidence>
<gene>
    <name evidence="13" type="ORF">Tci_505446</name>
</gene>
<reference evidence="13" key="1">
    <citation type="journal article" date="2019" name="Sci. Rep.">
        <title>Draft genome of Tanacetum cinerariifolium, the natural source of mosquito coil.</title>
        <authorList>
            <person name="Yamashiro T."/>
            <person name="Shiraishi A."/>
            <person name="Satake H."/>
            <person name="Nakayama K."/>
        </authorList>
    </citation>
    <scope>NUCLEOTIDE SEQUENCE</scope>
</reference>
<dbReference type="AlphaFoldDB" id="A0A699I8H9"/>
<dbReference type="InterPro" id="IPR012337">
    <property type="entry name" value="RNaseH-like_sf"/>
</dbReference>
<evidence type="ECO:0000256" key="1">
    <source>
        <dbReference type="ARBA" id="ARBA00022722"/>
    </source>
</evidence>
<evidence type="ECO:0000256" key="8">
    <source>
        <dbReference type="ARBA" id="ARBA00022932"/>
    </source>
</evidence>
<keyword evidence="8" id="KW-0808">Transferase</keyword>
<evidence type="ECO:0000256" key="4">
    <source>
        <dbReference type="ARBA" id="ARBA00022801"/>
    </source>
</evidence>
<keyword evidence="7" id="KW-0695">RNA-directed DNA polymerase</keyword>
<keyword evidence="4" id="KW-0378">Hydrolase</keyword>
<dbReference type="GO" id="GO:0003887">
    <property type="term" value="F:DNA-directed DNA polymerase activity"/>
    <property type="evidence" value="ECO:0007669"/>
    <property type="project" value="UniProtKB-KW"/>
</dbReference>
<dbReference type="SUPFAM" id="SSF53098">
    <property type="entry name" value="Ribonuclease H-like"/>
    <property type="match status" value="1"/>
</dbReference>
<keyword evidence="9" id="KW-0233">DNA recombination</keyword>
<dbReference type="Pfam" id="PF07727">
    <property type="entry name" value="RVT_2"/>
    <property type="match status" value="1"/>
</dbReference>
<organism evidence="13">
    <name type="scientific">Tanacetum cinerariifolium</name>
    <name type="common">Dalmatian daisy</name>
    <name type="synonym">Chrysanthemum cinerariifolium</name>
    <dbReference type="NCBI Taxonomy" id="118510"/>
    <lineage>
        <taxon>Eukaryota</taxon>
        <taxon>Viridiplantae</taxon>
        <taxon>Streptophyta</taxon>
        <taxon>Embryophyta</taxon>
        <taxon>Tracheophyta</taxon>
        <taxon>Spermatophyta</taxon>
        <taxon>Magnoliopsida</taxon>
        <taxon>eudicotyledons</taxon>
        <taxon>Gunneridae</taxon>
        <taxon>Pentapetalae</taxon>
        <taxon>asterids</taxon>
        <taxon>campanulids</taxon>
        <taxon>Asterales</taxon>
        <taxon>Asteraceae</taxon>
        <taxon>Asteroideae</taxon>
        <taxon>Anthemideae</taxon>
        <taxon>Anthemidinae</taxon>
        <taxon>Tanacetum</taxon>
    </lineage>
</organism>
<dbReference type="Gene3D" id="3.30.420.10">
    <property type="entry name" value="Ribonuclease H-like superfamily/Ribonuclease H"/>
    <property type="match status" value="1"/>
</dbReference>
<dbReference type="EMBL" id="BKCJ010266644">
    <property type="protein sequence ID" value="GEZ33473.1"/>
    <property type="molecule type" value="Genomic_DNA"/>
</dbReference>
<dbReference type="GO" id="GO:0003676">
    <property type="term" value="F:nucleic acid binding"/>
    <property type="evidence" value="ECO:0007669"/>
    <property type="project" value="InterPro"/>
</dbReference>